<dbReference type="EMBL" id="BTSX01000006">
    <property type="protein sequence ID" value="GMT05297.1"/>
    <property type="molecule type" value="Genomic_DNA"/>
</dbReference>
<dbReference type="AlphaFoldDB" id="A0AAV5UFC5"/>
<gene>
    <name evidence="1" type="ORF">PENTCL1PPCAC_27471</name>
</gene>
<proteinExistence type="predicted"/>
<sequence length="103" mass="12104">LHPQDATSNHPFPRHFNHLCPRIGERRPRELGVSLQAEYARNEARARTEPAQLRSQETRVQFHENLRLSRPIRGPFTPFPLNLREIRDQRTQRSMPVPHSIAI</sequence>
<evidence type="ECO:0000313" key="2">
    <source>
        <dbReference type="Proteomes" id="UP001432027"/>
    </source>
</evidence>
<organism evidence="1 2">
    <name type="scientific">Pristionchus entomophagus</name>
    <dbReference type="NCBI Taxonomy" id="358040"/>
    <lineage>
        <taxon>Eukaryota</taxon>
        <taxon>Metazoa</taxon>
        <taxon>Ecdysozoa</taxon>
        <taxon>Nematoda</taxon>
        <taxon>Chromadorea</taxon>
        <taxon>Rhabditida</taxon>
        <taxon>Rhabditina</taxon>
        <taxon>Diplogasteromorpha</taxon>
        <taxon>Diplogasteroidea</taxon>
        <taxon>Neodiplogasteridae</taxon>
        <taxon>Pristionchus</taxon>
    </lineage>
</organism>
<keyword evidence="2" id="KW-1185">Reference proteome</keyword>
<evidence type="ECO:0000313" key="1">
    <source>
        <dbReference type="EMBL" id="GMT05297.1"/>
    </source>
</evidence>
<name>A0AAV5UFC5_9BILA</name>
<feature type="non-terminal residue" evidence="1">
    <location>
        <position position="103"/>
    </location>
</feature>
<feature type="non-terminal residue" evidence="1">
    <location>
        <position position="1"/>
    </location>
</feature>
<comment type="caution">
    <text evidence="1">The sequence shown here is derived from an EMBL/GenBank/DDBJ whole genome shotgun (WGS) entry which is preliminary data.</text>
</comment>
<protein>
    <submittedName>
        <fullName evidence="1">Uncharacterized protein</fullName>
    </submittedName>
</protein>
<accession>A0AAV5UFC5</accession>
<dbReference type="Proteomes" id="UP001432027">
    <property type="component" value="Unassembled WGS sequence"/>
</dbReference>
<reference evidence="1" key="1">
    <citation type="submission" date="2023-10" db="EMBL/GenBank/DDBJ databases">
        <title>Genome assembly of Pristionchus species.</title>
        <authorList>
            <person name="Yoshida K."/>
            <person name="Sommer R.J."/>
        </authorList>
    </citation>
    <scope>NUCLEOTIDE SEQUENCE</scope>
    <source>
        <strain evidence="1">RS0144</strain>
    </source>
</reference>